<organism evidence="1 2">
    <name type="scientific">Panicum hallii var. hallii</name>
    <dbReference type="NCBI Taxonomy" id="1504633"/>
    <lineage>
        <taxon>Eukaryota</taxon>
        <taxon>Viridiplantae</taxon>
        <taxon>Streptophyta</taxon>
        <taxon>Embryophyta</taxon>
        <taxon>Tracheophyta</taxon>
        <taxon>Spermatophyta</taxon>
        <taxon>Magnoliopsida</taxon>
        <taxon>Liliopsida</taxon>
        <taxon>Poales</taxon>
        <taxon>Poaceae</taxon>
        <taxon>PACMAD clade</taxon>
        <taxon>Panicoideae</taxon>
        <taxon>Panicodae</taxon>
        <taxon>Paniceae</taxon>
        <taxon>Panicinae</taxon>
        <taxon>Panicum</taxon>
        <taxon>Panicum sect. Panicum</taxon>
    </lineage>
</organism>
<keyword evidence="2" id="KW-1185">Reference proteome</keyword>
<dbReference type="Gramene" id="PUZ68575">
    <property type="protein sequence ID" value="PUZ68575"/>
    <property type="gene ID" value="GQ55_2G039200"/>
</dbReference>
<dbReference type="Proteomes" id="UP000244336">
    <property type="component" value="Chromosome 2"/>
</dbReference>
<protein>
    <submittedName>
        <fullName evidence="1">Uncharacterized protein</fullName>
    </submittedName>
</protein>
<sequence length="56" mass="6538">MKYNGLVIRGCELAMYGRLLFCLNTQAHRVLSRRWMVSMEDGSFALCRLLHSFVNE</sequence>
<dbReference type="EMBL" id="CM009750">
    <property type="protein sequence ID" value="PUZ68575.1"/>
    <property type="molecule type" value="Genomic_DNA"/>
</dbReference>
<name>A0A2T7EL68_9POAL</name>
<gene>
    <name evidence="1" type="ORF">GQ55_2G039200</name>
</gene>
<dbReference type="AlphaFoldDB" id="A0A2T7EL68"/>
<evidence type="ECO:0000313" key="2">
    <source>
        <dbReference type="Proteomes" id="UP000244336"/>
    </source>
</evidence>
<proteinExistence type="predicted"/>
<evidence type="ECO:0000313" key="1">
    <source>
        <dbReference type="EMBL" id="PUZ68575.1"/>
    </source>
</evidence>
<accession>A0A2T7EL68</accession>
<reference evidence="1 2" key="1">
    <citation type="submission" date="2018-04" db="EMBL/GenBank/DDBJ databases">
        <title>WGS assembly of Panicum hallii var. hallii HAL2.</title>
        <authorList>
            <person name="Lovell J."/>
            <person name="Jenkins J."/>
            <person name="Lowry D."/>
            <person name="Mamidi S."/>
            <person name="Sreedasyam A."/>
            <person name="Weng X."/>
            <person name="Barry K."/>
            <person name="Bonette J."/>
            <person name="Campitelli B."/>
            <person name="Daum C."/>
            <person name="Gordon S."/>
            <person name="Gould B."/>
            <person name="Lipzen A."/>
            <person name="MacQueen A."/>
            <person name="Palacio-Mejia J."/>
            <person name="Plott C."/>
            <person name="Shakirov E."/>
            <person name="Shu S."/>
            <person name="Yoshinaga Y."/>
            <person name="Zane M."/>
            <person name="Rokhsar D."/>
            <person name="Grimwood J."/>
            <person name="Schmutz J."/>
            <person name="Juenger T."/>
        </authorList>
    </citation>
    <scope>NUCLEOTIDE SEQUENCE [LARGE SCALE GENOMIC DNA]</scope>
    <source>
        <strain evidence="2">cv. HAL2</strain>
    </source>
</reference>